<dbReference type="NCBIfam" id="NF005085">
    <property type="entry name" value="PRK06520.1"/>
    <property type="match status" value="1"/>
</dbReference>
<dbReference type="Pfam" id="PF01717">
    <property type="entry name" value="Meth_synt_2"/>
    <property type="match status" value="1"/>
</dbReference>
<evidence type="ECO:0000313" key="2">
    <source>
        <dbReference type="EMBL" id="GAP04419.1"/>
    </source>
</evidence>
<dbReference type="GO" id="GO:0008270">
    <property type="term" value="F:zinc ion binding"/>
    <property type="evidence" value="ECO:0007669"/>
    <property type="project" value="InterPro"/>
</dbReference>
<accession>A0A3F3HF65</accession>
<dbReference type="PANTHER" id="PTHR43844">
    <property type="entry name" value="METHIONINE SYNTHASE"/>
    <property type="match status" value="1"/>
</dbReference>
<keyword evidence="2" id="KW-0489">Methyltransferase</keyword>
<sequence length="380" mass="42948">MTETAVATLTKTPVHFDIVGSFLRPARLKQAQQDFADGKISQADLTKIQDEEIKDLVEKEVKAGLHYVSDGEFRRHWWHLDTFWGFEGIKKTNVAHGYLFHDVETRAESAQVDGKIRFTKDHPDLKAFLYLQEITKDLDVIPRQSIPSPAQAYAELVRGEENIAVLNEFYPNHEDLITDLTTAYHDLYLALYEAGCRDIKLDDCTWGMLSDTDFWAEQNIDQKGVDELQAEYLKINNLSLENLPEDLRVSTHVCRGNYASTWAATGGYDTVADTLLAQENVESFYLEFDDDRSGDFAPLAKVPAGKEVVLGLVTSKKPELEDPQVLIDRVKEASQYVPLENLALSTQCGFASTEEGNHLTEDEQWAKIKLVVDTAEKIWG</sequence>
<dbReference type="GO" id="GO:0009086">
    <property type="term" value="P:methionine biosynthetic process"/>
    <property type="evidence" value="ECO:0007669"/>
    <property type="project" value="InterPro"/>
</dbReference>
<dbReference type="InterPro" id="IPR038071">
    <property type="entry name" value="UROD/MetE-like_sf"/>
</dbReference>
<proteinExistence type="predicted"/>
<keyword evidence="2" id="KW-0808">Transferase</keyword>
<evidence type="ECO:0000259" key="1">
    <source>
        <dbReference type="Pfam" id="PF01717"/>
    </source>
</evidence>
<dbReference type="AlphaFoldDB" id="A0A3F3HF65"/>
<protein>
    <submittedName>
        <fullName evidence="2">5-methyltetrahydropteroyltriglutamate--homocysteine S-methyltransferase</fullName>
    </submittedName>
</protein>
<dbReference type="PANTHER" id="PTHR43844:SF1">
    <property type="entry name" value="METHIONINE SYNTHASE"/>
    <property type="match status" value="1"/>
</dbReference>
<dbReference type="GO" id="GO:0032259">
    <property type="term" value="P:methylation"/>
    <property type="evidence" value="ECO:0007669"/>
    <property type="project" value="UniProtKB-KW"/>
</dbReference>
<dbReference type="STRING" id="709323.GCA_001047135_00970"/>
<dbReference type="RefSeq" id="WP_059393836.1">
    <property type="nucleotide sequence ID" value="NZ_CAUZLZ010000004.1"/>
</dbReference>
<dbReference type="Gene3D" id="3.20.20.210">
    <property type="match status" value="1"/>
</dbReference>
<dbReference type="EMBL" id="DF968081">
    <property type="protein sequence ID" value="GAP04419.1"/>
    <property type="molecule type" value="Genomic_DNA"/>
</dbReference>
<name>A0A3F3HF65_9LACO</name>
<organism evidence="2">
    <name type="scientific">Fructobacillus tropaeoli</name>
    <dbReference type="NCBI Taxonomy" id="709323"/>
    <lineage>
        <taxon>Bacteria</taxon>
        <taxon>Bacillati</taxon>
        <taxon>Bacillota</taxon>
        <taxon>Bacilli</taxon>
        <taxon>Lactobacillales</taxon>
        <taxon>Lactobacillaceae</taxon>
        <taxon>Fructobacillus</taxon>
    </lineage>
</organism>
<reference evidence="2" key="1">
    <citation type="journal article" date="2015" name="BMC Genomics">
        <title>Comparative genomics of Fructobacillus spp. and Leuconostoc spp. reveals niche-specific evolution of Fructobacillus spp.</title>
        <authorList>
            <person name="Endo A."/>
            <person name="Tanizawa Y."/>
            <person name="Tanaka N."/>
            <person name="Maeno S."/>
            <person name="Kumar H."/>
            <person name="Shiwa Y."/>
            <person name="Okada S."/>
            <person name="Yoshikawa H."/>
            <person name="Dicks L."/>
            <person name="Nakagawa J."/>
            <person name="Arita M."/>
        </authorList>
    </citation>
    <scope>NUCLEOTIDE SEQUENCE [LARGE SCALE GENOMIC DNA]</scope>
    <source>
        <strain evidence="2">F214-1</strain>
    </source>
</reference>
<dbReference type="SUPFAM" id="SSF51726">
    <property type="entry name" value="UROD/MetE-like"/>
    <property type="match status" value="1"/>
</dbReference>
<dbReference type="InterPro" id="IPR002629">
    <property type="entry name" value="Met_Synth_C/arc"/>
</dbReference>
<dbReference type="Proteomes" id="UP000064514">
    <property type="component" value="Unassembled WGS sequence"/>
</dbReference>
<feature type="domain" description="Cobalamin-independent methionine synthase MetE C-terminal/archaeal" evidence="1">
    <location>
        <begin position="175"/>
        <end position="376"/>
    </location>
</feature>
<gene>
    <name evidence="2" type="ORF">FTRO_0041630</name>
</gene>
<dbReference type="GO" id="GO:0003871">
    <property type="term" value="F:5-methyltetrahydropteroyltriglutamate-homocysteine S-methyltransferase activity"/>
    <property type="evidence" value="ECO:0007669"/>
    <property type="project" value="InterPro"/>
</dbReference>
<dbReference type="CDD" id="cd03311">
    <property type="entry name" value="CIMS_C_terminal_like"/>
    <property type="match status" value="1"/>
</dbReference>